<protein>
    <submittedName>
        <fullName evidence="2">Uncharacterized protein</fullName>
    </submittedName>
</protein>
<reference evidence="3" key="1">
    <citation type="journal article" date="2015" name="Genome Announc.">
        <title>Genome sequence of the AIDS-associated pathogen Penicillium marneffei (ATCC18224) and its near taxonomic relative Talaromyces stipitatus (ATCC10500).</title>
        <authorList>
            <person name="Nierman W.C."/>
            <person name="Fedorova-Abrams N.D."/>
            <person name="Andrianopoulos A."/>
        </authorList>
    </citation>
    <scope>NUCLEOTIDE SEQUENCE [LARGE SCALE GENOMIC DNA]</scope>
    <source>
        <strain evidence="3">ATCC 18224 / CBS 334.59 / QM 7333</strain>
    </source>
</reference>
<evidence type="ECO:0000256" key="1">
    <source>
        <dbReference type="SAM" id="Coils"/>
    </source>
</evidence>
<gene>
    <name evidence="2" type="ORF">PMAA_100260</name>
</gene>
<dbReference type="EMBL" id="DS995902">
    <property type="protein sequence ID" value="EEA23438.1"/>
    <property type="molecule type" value="Genomic_DNA"/>
</dbReference>
<dbReference type="HOGENOM" id="CLU_083952_0_0_1"/>
<evidence type="ECO:0000313" key="2">
    <source>
        <dbReference type="EMBL" id="EEA23438.1"/>
    </source>
</evidence>
<evidence type="ECO:0000313" key="3">
    <source>
        <dbReference type="Proteomes" id="UP000001294"/>
    </source>
</evidence>
<dbReference type="AlphaFoldDB" id="B6QJG4"/>
<dbReference type="VEuPathDB" id="FungiDB:PMAA_100260"/>
<sequence length="289" mass="32020">MAARPKTSERLLKFLGFLNRDVPASDQIELGELEGLLQGIDISDDEANNLELLLKRIQDEAGSEPPEWISQNVKIYLDLVEVMDIDLAGRKDLIGHHVVLATAMVKLANIMHGIKPRSFLVSLGSTREQTRQLAEAGPERVKLLSDEIAAELQVLLETAKEEKNNKSKAGEETVASGKELAQRRLNSLKKAKDYSEQLVKIQDSYNKVQTQADKEILAIFKFVLKALFMGGSLGCSPVSQDQIQWSHNRLDEHVCQGCVAWLKMVEVSCFWGPNGTLDQSVDGPITIAS</sequence>
<proteinExistence type="predicted"/>
<keyword evidence="3" id="KW-1185">Reference proteome</keyword>
<dbReference type="Proteomes" id="UP000001294">
    <property type="component" value="Unassembled WGS sequence"/>
</dbReference>
<accession>B6QJG4</accession>
<feature type="coiled-coil region" evidence="1">
    <location>
        <begin position="145"/>
        <end position="211"/>
    </location>
</feature>
<keyword evidence="1" id="KW-0175">Coiled coil</keyword>
<organism evidence="2 3">
    <name type="scientific">Talaromyces marneffei (strain ATCC 18224 / CBS 334.59 / QM 7333)</name>
    <name type="common">Penicillium marneffei</name>
    <dbReference type="NCBI Taxonomy" id="441960"/>
    <lineage>
        <taxon>Eukaryota</taxon>
        <taxon>Fungi</taxon>
        <taxon>Dikarya</taxon>
        <taxon>Ascomycota</taxon>
        <taxon>Pezizomycotina</taxon>
        <taxon>Eurotiomycetes</taxon>
        <taxon>Eurotiomycetidae</taxon>
        <taxon>Eurotiales</taxon>
        <taxon>Trichocomaceae</taxon>
        <taxon>Talaromyces</taxon>
        <taxon>Talaromyces sect. Talaromyces</taxon>
    </lineage>
</organism>
<name>B6QJG4_TALMQ</name>
<dbReference type="OrthoDB" id="10530166at2759"/>